<sequence>MIFNKKKTRSVSLFIISLNPFIALCDGSYPDSPTVSLIPDSHGSSPHTIIPISSEGAKLIDFVLNVVRKEAENCDCLQDPYSTILVMVLAAPKTFLISGVIMVLGLCLYPFLTLVKENLS</sequence>
<evidence type="ECO:0000313" key="3">
    <source>
        <dbReference type="EMBL" id="EFH43810.1"/>
    </source>
</evidence>
<feature type="chain" id="PRO_5003103133" evidence="2">
    <location>
        <begin position="28"/>
        <end position="120"/>
    </location>
</feature>
<dbReference type="HOGENOM" id="CLU_2052842_0_0_1"/>
<dbReference type="STRING" id="81972.D7MF73"/>
<proteinExistence type="predicted"/>
<gene>
    <name evidence="3" type="ORF">ARALYDRAFT_913890</name>
</gene>
<protein>
    <submittedName>
        <fullName evidence="3">Uncharacterized protein</fullName>
    </submittedName>
</protein>
<evidence type="ECO:0000256" key="1">
    <source>
        <dbReference type="SAM" id="Phobius"/>
    </source>
</evidence>
<evidence type="ECO:0000313" key="4">
    <source>
        <dbReference type="Proteomes" id="UP000008694"/>
    </source>
</evidence>
<keyword evidence="1" id="KW-0812">Transmembrane</keyword>
<reference evidence="4" key="1">
    <citation type="journal article" date="2011" name="Nat. Genet.">
        <title>The Arabidopsis lyrata genome sequence and the basis of rapid genome size change.</title>
        <authorList>
            <person name="Hu T.T."/>
            <person name="Pattyn P."/>
            <person name="Bakker E.G."/>
            <person name="Cao J."/>
            <person name="Cheng J.-F."/>
            <person name="Clark R.M."/>
            <person name="Fahlgren N."/>
            <person name="Fawcett J.A."/>
            <person name="Grimwood J."/>
            <person name="Gundlach H."/>
            <person name="Haberer G."/>
            <person name="Hollister J.D."/>
            <person name="Ossowski S."/>
            <person name="Ottilar R.P."/>
            <person name="Salamov A.A."/>
            <person name="Schneeberger K."/>
            <person name="Spannagl M."/>
            <person name="Wang X."/>
            <person name="Yang L."/>
            <person name="Nasrallah M.E."/>
            <person name="Bergelson J."/>
            <person name="Carrington J.C."/>
            <person name="Gaut B.S."/>
            <person name="Schmutz J."/>
            <person name="Mayer K.F.X."/>
            <person name="Van de Peer Y."/>
            <person name="Grigoriev I.V."/>
            <person name="Nordborg M."/>
            <person name="Weigel D."/>
            <person name="Guo Y.-L."/>
        </authorList>
    </citation>
    <scope>NUCLEOTIDE SEQUENCE [LARGE SCALE GENOMIC DNA]</scope>
    <source>
        <strain evidence="4">cv. MN47</strain>
    </source>
</reference>
<dbReference type="AlphaFoldDB" id="D7MF73"/>
<dbReference type="Gramene" id="scaffold_701632.1">
    <property type="protein sequence ID" value="scaffold_701632.1"/>
    <property type="gene ID" value="scaffold_701632.1"/>
</dbReference>
<feature type="signal peptide" evidence="2">
    <location>
        <begin position="1"/>
        <end position="27"/>
    </location>
</feature>
<name>D7MF73_ARALL</name>
<keyword evidence="1" id="KW-0472">Membrane</keyword>
<feature type="transmembrane region" description="Helical" evidence="1">
    <location>
        <begin position="95"/>
        <end position="115"/>
    </location>
</feature>
<accession>D7MF73</accession>
<dbReference type="EMBL" id="GL348719">
    <property type="protein sequence ID" value="EFH43810.1"/>
    <property type="molecule type" value="Genomic_DNA"/>
</dbReference>
<dbReference type="Proteomes" id="UP000008694">
    <property type="component" value="Unassembled WGS sequence"/>
</dbReference>
<keyword evidence="1" id="KW-1133">Transmembrane helix</keyword>
<dbReference type="eggNOG" id="KOG1287">
    <property type="taxonomic scope" value="Eukaryota"/>
</dbReference>
<organism evidence="4">
    <name type="scientific">Arabidopsis lyrata subsp. lyrata</name>
    <name type="common">Lyre-leaved rock-cress</name>
    <dbReference type="NCBI Taxonomy" id="81972"/>
    <lineage>
        <taxon>Eukaryota</taxon>
        <taxon>Viridiplantae</taxon>
        <taxon>Streptophyta</taxon>
        <taxon>Embryophyta</taxon>
        <taxon>Tracheophyta</taxon>
        <taxon>Spermatophyta</taxon>
        <taxon>Magnoliopsida</taxon>
        <taxon>eudicotyledons</taxon>
        <taxon>Gunneridae</taxon>
        <taxon>Pentapetalae</taxon>
        <taxon>rosids</taxon>
        <taxon>malvids</taxon>
        <taxon>Brassicales</taxon>
        <taxon>Brassicaceae</taxon>
        <taxon>Camelineae</taxon>
        <taxon>Arabidopsis</taxon>
    </lineage>
</organism>
<keyword evidence="4" id="KW-1185">Reference proteome</keyword>
<keyword evidence="2" id="KW-0732">Signal</keyword>
<evidence type="ECO:0000256" key="2">
    <source>
        <dbReference type="SAM" id="SignalP"/>
    </source>
</evidence>